<sequence>MKKLICLSLISLVCGFLSVHASVQADDTKPFVGKWEYWEDNSQIQLEIDLYNTPTDGSYGAYNVFEGGYGLTYSIVDVYLIDNTKASVAVESSMGKQKAEFKYNPTTKELSFLPPGSEPVVFKQKDKCGYVFISGGDKINVRSTPVSSSPLMKANRGQSFRFLGKEKGWFKVELSAQDKRIGYISPEYAFYLKDNTIPESAFTKSYANGLISFTLEKKGEQVFMVKTTMYPPQGESIPMSSVESYAGKIEGNALVFTYFCGMPTQDINEMSKVEPYVVYYWKESGMFIMEGENYAADM</sequence>
<organism evidence="3 4">
    <name type="scientific">Bacteroides caccae</name>
    <dbReference type="NCBI Taxonomy" id="47678"/>
    <lineage>
        <taxon>Bacteria</taxon>
        <taxon>Pseudomonadati</taxon>
        <taxon>Bacteroidota</taxon>
        <taxon>Bacteroidia</taxon>
        <taxon>Bacteroidales</taxon>
        <taxon>Bacteroidaceae</taxon>
        <taxon>Bacteroides</taxon>
    </lineage>
</organism>
<feature type="signal peptide" evidence="1">
    <location>
        <begin position="1"/>
        <end position="21"/>
    </location>
</feature>
<dbReference type="STRING" id="47678.ERS852494_02287"/>
<evidence type="ECO:0000256" key="1">
    <source>
        <dbReference type="SAM" id="SignalP"/>
    </source>
</evidence>
<evidence type="ECO:0000259" key="2">
    <source>
        <dbReference type="Pfam" id="PF08239"/>
    </source>
</evidence>
<gene>
    <name evidence="3" type="ORF">ERS852494_02287</name>
</gene>
<accession>A0A174NBX6</accession>
<dbReference type="RefSeq" id="WP_055171949.1">
    <property type="nucleotide sequence ID" value="NZ_CZAI01000004.1"/>
</dbReference>
<feature type="domain" description="SH3b" evidence="2">
    <location>
        <begin position="139"/>
        <end position="188"/>
    </location>
</feature>
<dbReference type="AlphaFoldDB" id="A0A174NBX6"/>
<keyword evidence="1" id="KW-0732">Signal</keyword>
<feature type="chain" id="PRO_5008028887" description="SH3b domain-containing protein" evidence="1">
    <location>
        <begin position="22"/>
        <end position="298"/>
    </location>
</feature>
<dbReference type="Gene3D" id="2.30.30.40">
    <property type="entry name" value="SH3 Domains"/>
    <property type="match status" value="1"/>
</dbReference>
<dbReference type="Pfam" id="PF08239">
    <property type="entry name" value="SH3_3"/>
    <property type="match status" value="1"/>
</dbReference>
<dbReference type="EMBL" id="CZAI01000004">
    <property type="protein sequence ID" value="CUP44367.1"/>
    <property type="molecule type" value="Genomic_DNA"/>
</dbReference>
<name>A0A174NBX6_9BACE</name>
<evidence type="ECO:0000313" key="4">
    <source>
        <dbReference type="Proteomes" id="UP000095657"/>
    </source>
</evidence>
<reference evidence="3 4" key="1">
    <citation type="submission" date="2015-09" db="EMBL/GenBank/DDBJ databases">
        <authorList>
            <consortium name="Pathogen Informatics"/>
        </authorList>
    </citation>
    <scope>NUCLEOTIDE SEQUENCE [LARGE SCALE GENOMIC DNA]</scope>
    <source>
        <strain evidence="3 4">2789STDY5834880</strain>
    </source>
</reference>
<proteinExistence type="predicted"/>
<protein>
    <recommendedName>
        <fullName evidence="2">SH3b domain-containing protein</fullName>
    </recommendedName>
</protein>
<dbReference type="Proteomes" id="UP000095657">
    <property type="component" value="Unassembled WGS sequence"/>
</dbReference>
<dbReference type="InterPro" id="IPR003646">
    <property type="entry name" value="SH3-like_bac-type"/>
</dbReference>
<evidence type="ECO:0000313" key="3">
    <source>
        <dbReference type="EMBL" id="CUP44367.1"/>
    </source>
</evidence>